<dbReference type="InterPro" id="IPR018193">
    <property type="entry name" value="Glyc_kinase_flavodox-like_fold"/>
</dbReference>
<evidence type="ECO:0000313" key="4">
    <source>
        <dbReference type="EMBL" id="NHN55965.1"/>
    </source>
</evidence>
<name>A0A967EA68_9MICO</name>
<dbReference type="RefSeq" id="WP_166196291.1">
    <property type="nucleotide sequence ID" value="NZ_JAAOIV010000006.1"/>
</dbReference>
<keyword evidence="3 4" id="KW-0418">Kinase</keyword>
<reference evidence="4" key="1">
    <citation type="submission" date="2020-03" db="EMBL/GenBank/DDBJ databases">
        <title>Draft sequencing of Calidifontibacter sp. DB0510.</title>
        <authorList>
            <person name="Kim D.-U."/>
        </authorList>
    </citation>
    <scope>NUCLEOTIDE SEQUENCE</scope>
    <source>
        <strain evidence="4">DB0510</strain>
    </source>
</reference>
<gene>
    <name evidence="4" type="ORF">G9U51_09275</name>
</gene>
<sequence>MKRVLVTGHRFGGLGPVEATRTARDAWAQAAPQVAVEALPATDGGRGFADVVRALRGGEQVLADDGAPYLRDGDTAWVEAAEVLDAVPAPDTAPVGELIAALARAGIRHIVLATGGVTTVDGGRGAVEALGGPVAARERLAGTRLTAVVDDDRGLLGFQGAAAAAGERLRLDPADSQRLETEMGEWVDEVRRAVPASRDLLSGKQIHLDRMPGSGAGGGLAYGLAALGAALVPGPSYWATLARLDQRVAVAGLVVIVETVFDWRLMEHSVLRTVADAAAADATPGVVLADEVHVGRREVMSTGLSGAYSVAATGVIRRERPDAAAARAGLERLAGRIAGTWTPGPRGDVP</sequence>
<dbReference type="PANTHER" id="PTHR21599">
    <property type="entry name" value="GLYCERATE KINASE"/>
    <property type="match status" value="1"/>
</dbReference>
<dbReference type="PANTHER" id="PTHR21599:SF0">
    <property type="entry name" value="GLYCERATE KINASE"/>
    <property type="match status" value="1"/>
</dbReference>
<comment type="similarity">
    <text evidence="1">Belongs to the glycerate kinase type-1 family.</text>
</comment>
<organism evidence="4 5">
    <name type="scientific">Metallococcus carri</name>
    <dbReference type="NCBI Taxonomy" id="1656884"/>
    <lineage>
        <taxon>Bacteria</taxon>
        <taxon>Bacillati</taxon>
        <taxon>Actinomycetota</taxon>
        <taxon>Actinomycetes</taxon>
        <taxon>Micrococcales</taxon>
        <taxon>Dermacoccaceae</taxon>
        <taxon>Metallococcus</taxon>
    </lineage>
</organism>
<dbReference type="Pfam" id="PF02595">
    <property type="entry name" value="Gly_kinase"/>
    <property type="match status" value="2"/>
</dbReference>
<dbReference type="InterPro" id="IPR004381">
    <property type="entry name" value="Glycerate_kinase"/>
</dbReference>
<evidence type="ECO:0000313" key="5">
    <source>
        <dbReference type="Proteomes" id="UP000744769"/>
    </source>
</evidence>
<keyword evidence="5" id="KW-1185">Reference proteome</keyword>
<evidence type="ECO:0000256" key="1">
    <source>
        <dbReference type="ARBA" id="ARBA00006284"/>
    </source>
</evidence>
<dbReference type="GO" id="GO:0008887">
    <property type="term" value="F:glycerate kinase activity"/>
    <property type="evidence" value="ECO:0007669"/>
    <property type="project" value="InterPro"/>
</dbReference>
<dbReference type="SUPFAM" id="SSF110738">
    <property type="entry name" value="Glycerate kinase I"/>
    <property type="match status" value="1"/>
</dbReference>
<keyword evidence="2" id="KW-0808">Transferase</keyword>
<dbReference type="Proteomes" id="UP000744769">
    <property type="component" value="Unassembled WGS sequence"/>
</dbReference>
<dbReference type="AlphaFoldDB" id="A0A967EA68"/>
<dbReference type="Gene3D" id="3.90.1510.10">
    <property type="entry name" value="Glycerate kinase, domain 2"/>
    <property type="match status" value="2"/>
</dbReference>
<comment type="caution">
    <text evidence="4">The sequence shown here is derived from an EMBL/GenBank/DDBJ whole genome shotgun (WGS) entry which is preliminary data.</text>
</comment>
<dbReference type="EMBL" id="JAAOIV010000006">
    <property type="protein sequence ID" value="NHN55965.1"/>
    <property type="molecule type" value="Genomic_DNA"/>
</dbReference>
<dbReference type="InterPro" id="IPR036129">
    <property type="entry name" value="Glycerate_kinase_sf"/>
</dbReference>
<proteinExistence type="inferred from homology"/>
<accession>A0A967EA68</accession>
<dbReference type="Gene3D" id="3.40.50.10350">
    <property type="entry name" value="Glycerate kinase, domain 1"/>
    <property type="match status" value="1"/>
</dbReference>
<evidence type="ECO:0000256" key="2">
    <source>
        <dbReference type="ARBA" id="ARBA00022679"/>
    </source>
</evidence>
<dbReference type="GO" id="GO:0031388">
    <property type="term" value="P:organic acid phosphorylation"/>
    <property type="evidence" value="ECO:0007669"/>
    <property type="project" value="InterPro"/>
</dbReference>
<protein>
    <submittedName>
        <fullName evidence="4">Glycerate kinase</fullName>
    </submittedName>
</protein>
<evidence type="ECO:0000256" key="3">
    <source>
        <dbReference type="ARBA" id="ARBA00022777"/>
    </source>
</evidence>
<dbReference type="InterPro" id="IPR018197">
    <property type="entry name" value="Glycerate_kinase_RE-like"/>
</dbReference>